<evidence type="ECO:0000313" key="3">
    <source>
        <dbReference type="EMBL" id="EDA7616272.1"/>
    </source>
</evidence>
<feature type="compositionally biased region" description="Low complexity" evidence="1">
    <location>
        <begin position="111"/>
        <end position="120"/>
    </location>
</feature>
<name>A0A626FDY2_SALTM</name>
<comment type="caution">
    <text evidence="3">The sequence shown here is derived from an EMBL/GenBank/DDBJ whole genome shotgun (WGS) entry which is preliminary data.</text>
</comment>
<dbReference type="AlphaFoldDB" id="A0A626FDY2"/>
<keyword evidence="2" id="KW-1133">Transmembrane helix</keyword>
<feature type="region of interest" description="Disordered" evidence="1">
    <location>
        <begin position="51"/>
        <end position="133"/>
    </location>
</feature>
<reference evidence="3" key="1">
    <citation type="submission" date="2018-07" db="EMBL/GenBank/DDBJ databases">
        <authorList>
            <person name="Ashton P.M."/>
            <person name="Dallman T."/>
            <person name="Nair S."/>
            <person name="De Pinna E."/>
            <person name="Peters T."/>
            <person name="Grant K."/>
        </authorList>
    </citation>
    <scope>NUCLEOTIDE SEQUENCE</scope>
    <source>
        <strain evidence="3">116039</strain>
    </source>
</reference>
<feature type="transmembrane region" description="Helical" evidence="2">
    <location>
        <begin position="29"/>
        <end position="47"/>
    </location>
</feature>
<protein>
    <submittedName>
        <fullName evidence="3">Conjugal transfer protein TrbI</fullName>
    </submittedName>
</protein>
<evidence type="ECO:0000256" key="1">
    <source>
        <dbReference type="SAM" id="MobiDB-lite"/>
    </source>
</evidence>
<dbReference type="EMBL" id="AALLDS010000106">
    <property type="protein sequence ID" value="EDA7616272.1"/>
    <property type="molecule type" value="Genomic_DNA"/>
</dbReference>
<keyword evidence="2" id="KW-0472">Membrane</keyword>
<keyword evidence="2" id="KW-0812">Transmembrane</keyword>
<feature type="non-terminal residue" evidence="3">
    <location>
        <position position="133"/>
    </location>
</feature>
<feature type="compositionally biased region" description="Polar residues" evidence="1">
    <location>
        <begin position="51"/>
        <end position="71"/>
    </location>
</feature>
<sequence length="133" mass="13918">MADQDKMSPDASPGVANKTGVRRVNKRPMYIAIGCVAAFCLVVAYVANKRANQGASDTAEMTVQRGSSRDTSAMAMDVMGGGSSGLIEAPATPPEIPKQDDKTKPSTDYTAVPVAPVADPDQPPVPQRSESPR</sequence>
<evidence type="ECO:0000256" key="2">
    <source>
        <dbReference type="SAM" id="Phobius"/>
    </source>
</evidence>
<accession>A0A626FDY2</accession>
<proteinExistence type="predicted"/>
<organism evidence="3">
    <name type="scientific">Salmonella typhimurium</name>
    <dbReference type="NCBI Taxonomy" id="90371"/>
    <lineage>
        <taxon>Bacteria</taxon>
        <taxon>Pseudomonadati</taxon>
        <taxon>Pseudomonadota</taxon>
        <taxon>Gammaproteobacteria</taxon>
        <taxon>Enterobacterales</taxon>
        <taxon>Enterobacteriaceae</taxon>
        <taxon>Salmonella</taxon>
    </lineage>
</organism>
<gene>
    <name evidence="3" type="ORF">A3V89_26450</name>
</gene>